<name>A0A099FGT6_9RHOB</name>
<keyword evidence="3" id="KW-0479">Metal-binding</keyword>
<keyword evidence="2 3" id="KW-0186">Copper</keyword>
<dbReference type="CDD" id="cd02968">
    <property type="entry name" value="SCO"/>
    <property type="match status" value="1"/>
</dbReference>
<proteinExistence type="inferred from homology"/>
<evidence type="ECO:0000313" key="5">
    <source>
        <dbReference type="EMBL" id="KGJ09446.1"/>
    </source>
</evidence>
<sequence>MTERRLMLLGLLAAALLLLTGWLWLRPGSGDEFAQCRKSVVAGGTEALGAPFTLTAETGERVTDAQVFDRPSIFYMGYTFCPDVCPMDNARNAAAVDLLKARGMDVRPVFMSVDPARDTPERMAEFTDGMHPDMLGLTGSVDEVTAVSKAWRGYFKVNDAEDKVNYLVDHTTQSYLVMPGRGTVEFFTRDVSPEEMAERVACFVDAAKS</sequence>
<feature type="binding site" evidence="3">
    <location>
        <position position="81"/>
    </location>
    <ligand>
        <name>Cu cation</name>
        <dbReference type="ChEBI" id="CHEBI:23378"/>
    </ligand>
</feature>
<reference evidence="5 6" key="2">
    <citation type="submission" date="2014-10" db="EMBL/GenBank/DDBJ databases">
        <title>Paracoccus sanguinis sp. nov., isolated from clinical specimens of New York State patients.</title>
        <authorList>
            <person name="Mingle L.A."/>
            <person name="Cole J.A."/>
            <person name="Lapierre P."/>
            <person name="Musser K.A."/>
        </authorList>
    </citation>
    <scope>NUCLEOTIDE SEQUENCE [LARGE SCALE GENOMIC DNA]</scope>
    <source>
        <strain evidence="5 6">HAMBI 3106</strain>
    </source>
</reference>
<dbReference type="InterPro" id="IPR003782">
    <property type="entry name" value="SCO1/SenC"/>
</dbReference>
<dbReference type="OrthoDB" id="9790194at2"/>
<dbReference type="Pfam" id="PF02630">
    <property type="entry name" value="SCO1-SenC"/>
    <property type="match status" value="1"/>
</dbReference>
<dbReference type="RefSeq" id="WP_036716240.1">
    <property type="nucleotide sequence ID" value="NZ_JRKS01000002.1"/>
</dbReference>
<feature type="disulfide bond" description="Redox-active" evidence="4">
    <location>
        <begin position="81"/>
        <end position="85"/>
    </location>
</feature>
<dbReference type="STRING" id="690417.IC63_01395"/>
<keyword evidence="6" id="KW-1185">Reference proteome</keyword>
<dbReference type="AlphaFoldDB" id="A0A099FGT6"/>
<dbReference type="PANTHER" id="PTHR12151:SF25">
    <property type="entry name" value="LINALOOL DEHYDRATASE_ISOMERASE DOMAIN-CONTAINING PROTEIN"/>
    <property type="match status" value="1"/>
</dbReference>
<feature type="binding site" evidence="3">
    <location>
        <position position="85"/>
    </location>
    <ligand>
        <name>Cu cation</name>
        <dbReference type="ChEBI" id="CHEBI:23378"/>
    </ligand>
</feature>
<dbReference type="GO" id="GO:0046872">
    <property type="term" value="F:metal ion binding"/>
    <property type="evidence" value="ECO:0007669"/>
    <property type="project" value="UniProtKB-KW"/>
</dbReference>
<dbReference type="Proteomes" id="UP000029917">
    <property type="component" value="Unassembled WGS sequence"/>
</dbReference>
<protein>
    <submittedName>
        <fullName evidence="5">Protein senC</fullName>
    </submittedName>
</protein>
<evidence type="ECO:0000256" key="1">
    <source>
        <dbReference type="ARBA" id="ARBA00010996"/>
    </source>
</evidence>
<evidence type="ECO:0000256" key="2">
    <source>
        <dbReference type="ARBA" id="ARBA00023008"/>
    </source>
</evidence>
<reference evidence="5 6" key="1">
    <citation type="submission" date="2014-09" db="EMBL/GenBank/DDBJ databases">
        <authorList>
            <person name="McGinnis J.M."/>
            <person name="Wolfgang W.J."/>
        </authorList>
    </citation>
    <scope>NUCLEOTIDE SEQUENCE [LARGE SCALE GENOMIC DNA]</scope>
    <source>
        <strain evidence="5 6">HAMBI 3106</strain>
    </source>
</reference>
<evidence type="ECO:0000313" key="6">
    <source>
        <dbReference type="Proteomes" id="UP000029917"/>
    </source>
</evidence>
<gene>
    <name evidence="5" type="ORF">IC63_01395</name>
</gene>
<dbReference type="InterPro" id="IPR036249">
    <property type="entry name" value="Thioredoxin-like_sf"/>
</dbReference>
<organism evidence="5 6">
    <name type="scientific">Paracoccus sphaerophysae</name>
    <dbReference type="NCBI Taxonomy" id="690417"/>
    <lineage>
        <taxon>Bacteria</taxon>
        <taxon>Pseudomonadati</taxon>
        <taxon>Pseudomonadota</taxon>
        <taxon>Alphaproteobacteria</taxon>
        <taxon>Rhodobacterales</taxon>
        <taxon>Paracoccaceae</taxon>
        <taxon>Paracoccus</taxon>
    </lineage>
</organism>
<dbReference type="PANTHER" id="PTHR12151">
    <property type="entry name" value="ELECTRON TRANSPORT PROTIN SCO1/SENC FAMILY MEMBER"/>
    <property type="match status" value="1"/>
</dbReference>
<dbReference type="EMBL" id="JRKS01000002">
    <property type="protein sequence ID" value="KGJ09446.1"/>
    <property type="molecule type" value="Genomic_DNA"/>
</dbReference>
<evidence type="ECO:0000256" key="3">
    <source>
        <dbReference type="PIRSR" id="PIRSR603782-1"/>
    </source>
</evidence>
<dbReference type="SUPFAM" id="SSF52833">
    <property type="entry name" value="Thioredoxin-like"/>
    <property type="match status" value="1"/>
</dbReference>
<comment type="similarity">
    <text evidence="1">Belongs to the SCO1/2 family.</text>
</comment>
<evidence type="ECO:0000256" key="4">
    <source>
        <dbReference type="PIRSR" id="PIRSR603782-2"/>
    </source>
</evidence>
<keyword evidence="4" id="KW-1015">Disulfide bond</keyword>
<accession>A0A099FGT6</accession>
<dbReference type="Gene3D" id="3.40.30.10">
    <property type="entry name" value="Glutaredoxin"/>
    <property type="match status" value="1"/>
</dbReference>
<dbReference type="FunFam" id="3.40.30.10:FF:000013">
    <property type="entry name" value="Blast:Protein SCO1 homolog, mitochondrial"/>
    <property type="match status" value="1"/>
</dbReference>
<feature type="binding site" evidence="3">
    <location>
        <position position="170"/>
    </location>
    <ligand>
        <name>Cu cation</name>
        <dbReference type="ChEBI" id="CHEBI:23378"/>
    </ligand>
</feature>
<comment type="caution">
    <text evidence="5">The sequence shown here is derived from an EMBL/GenBank/DDBJ whole genome shotgun (WGS) entry which is preliminary data.</text>
</comment>